<evidence type="ECO:0000313" key="4">
    <source>
        <dbReference type="WBParaSite" id="SMUV_0000416101-mRNA-1"/>
    </source>
</evidence>
<keyword evidence="2" id="KW-0812">Transmembrane</keyword>
<evidence type="ECO:0000256" key="1">
    <source>
        <dbReference type="SAM" id="MobiDB-lite"/>
    </source>
</evidence>
<sequence>MFGRNGLETLTTEKPSTSTLDPYGSNHSVDRVVSQIERISGRINDLVLNSKKQIDGMIEHGADTLSQFSKHFEVGKEGIEELSTALDKKFGGFPINALLVLLITSLIVLIMFLIYMMTAGSEQLSSGYRKLMLKRKLKKQAATERNL</sequence>
<dbReference type="Proteomes" id="UP000046393">
    <property type="component" value="Unplaced"/>
</dbReference>
<keyword evidence="3" id="KW-1185">Reference proteome</keyword>
<feature type="transmembrane region" description="Helical" evidence="2">
    <location>
        <begin position="97"/>
        <end position="117"/>
    </location>
</feature>
<name>A0A0N5AIB8_9BILA</name>
<keyword evidence="2" id="KW-1133">Transmembrane helix</keyword>
<proteinExistence type="predicted"/>
<evidence type="ECO:0000313" key="3">
    <source>
        <dbReference type="Proteomes" id="UP000046393"/>
    </source>
</evidence>
<organism evidence="3 4">
    <name type="scientific">Syphacia muris</name>
    <dbReference type="NCBI Taxonomy" id="451379"/>
    <lineage>
        <taxon>Eukaryota</taxon>
        <taxon>Metazoa</taxon>
        <taxon>Ecdysozoa</taxon>
        <taxon>Nematoda</taxon>
        <taxon>Chromadorea</taxon>
        <taxon>Rhabditida</taxon>
        <taxon>Spirurina</taxon>
        <taxon>Oxyuridomorpha</taxon>
        <taxon>Oxyuroidea</taxon>
        <taxon>Oxyuridae</taxon>
        <taxon>Syphacia</taxon>
    </lineage>
</organism>
<evidence type="ECO:0000256" key="2">
    <source>
        <dbReference type="SAM" id="Phobius"/>
    </source>
</evidence>
<keyword evidence="2" id="KW-0472">Membrane</keyword>
<feature type="region of interest" description="Disordered" evidence="1">
    <location>
        <begin position="1"/>
        <end position="23"/>
    </location>
</feature>
<accession>A0A0N5AIB8</accession>
<protein>
    <submittedName>
        <fullName evidence="4">t-SNARE coiled-coil homology domain-containing protein</fullName>
    </submittedName>
</protein>
<feature type="compositionally biased region" description="Polar residues" evidence="1">
    <location>
        <begin position="8"/>
        <end position="20"/>
    </location>
</feature>
<dbReference type="WBParaSite" id="SMUV_0000416101-mRNA-1">
    <property type="protein sequence ID" value="SMUV_0000416101-mRNA-1"/>
    <property type="gene ID" value="SMUV_0000416101"/>
</dbReference>
<dbReference type="AlphaFoldDB" id="A0A0N5AIB8"/>
<reference evidence="4" key="1">
    <citation type="submission" date="2017-02" db="UniProtKB">
        <authorList>
            <consortium name="WormBaseParasite"/>
        </authorList>
    </citation>
    <scope>IDENTIFICATION</scope>
</reference>